<dbReference type="AlphaFoldDB" id="A0A1B6CJW4"/>
<gene>
    <name evidence="2" type="ORF">g.14475</name>
</gene>
<sequence length="806" mass="90370">MSTIKNNSERFSFKPDEYSMSKTVLPEVKSLGNRLLNPSPVRKMTFLNMLPEPCDENKRDDNKILGVELSDATTTGALVEKEVIKKRLANIELSEENIIKSTNHSPKRTLYNCNTTTQPEDKKETKEELIKNNCNKSNNFKTDHFEGNQVCLDKGLVSSDSNSTDKSNIFAGDCTNDKNHLEPPSDINQINEKIEMCMDQDLKTIFRNEDIQRITSENKIKKLTKPNCKRRKQKNIFKVEKKIKSRIGTFFVSKTNKVIDLDKKNTVNKVKVMKGGKRFYRLHPIKLMKKCLKKKKTNKENIVSMGFDGHERDELIYNPVSNDSSVDSQTIRTSQNVCIDSVMKNNVDNQTVLCTNDKSSKEIPEDAVPNHRLKPVQNISKDSNKNIEVNGTQTAHSKFIDDPSLSKSELVNPSSSESELTIVTEICNDWSVDSQTICTAQNLCDDSVIKNNVDKHTVLCTMDEPNKEILKETIPINNLNSEPIKLVDPLSSKNKSVNPFLLESESTIVPEVSNNLGVNNNKSTHTAQNANEDIVIKNKIYNHTILRTVNELNKDKPNETVPNLPNHSLKPVCNINEDANKNIEVSDTQTAHSKFIIGSSLSKRESVSSFSFKSESVYSLSSESVSTIDSEDFDDESENISICSPENPEEKENNSSQENEMSDESQIETILNHTKNTITNTENVNSSGKSTVLPATLIPKRTFSVNFDESSDDESGKLSICTQESPEDRVIHEKENSTQENDSSDESQIKTISKPNNTVRITNAESGNISENSTVLLPVTSTPKKAFSEGYNDESSDDANKKLSIC</sequence>
<organism evidence="2">
    <name type="scientific">Clastoptera arizonana</name>
    <name type="common">Arizona spittle bug</name>
    <dbReference type="NCBI Taxonomy" id="38151"/>
    <lineage>
        <taxon>Eukaryota</taxon>
        <taxon>Metazoa</taxon>
        <taxon>Ecdysozoa</taxon>
        <taxon>Arthropoda</taxon>
        <taxon>Hexapoda</taxon>
        <taxon>Insecta</taxon>
        <taxon>Pterygota</taxon>
        <taxon>Neoptera</taxon>
        <taxon>Paraneoptera</taxon>
        <taxon>Hemiptera</taxon>
        <taxon>Auchenorrhyncha</taxon>
        <taxon>Cercopoidea</taxon>
        <taxon>Clastopteridae</taxon>
        <taxon>Clastoptera</taxon>
    </lineage>
</organism>
<evidence type="ECO:0000256" key="1">
    <source>
        <dbReference type="SAM" id="MobiDB-lite"/>
    </source>
</evidence>
<feature type="non-terminal residue" evidence="2">
    <location>
        <position position="806"/>
    </location>
</feature>
<feature type="region of interest" description="Disordered" evidence="1">
    <location>
        <begin position="621"/>
        <end position="665"/>
    </location>
</feature>
<reference evidence="2" key="1">
    <citation type="submission" date="2015-12" db="EMBL/GenBank/DDBJ databases">
        <title>De novo transcriptome assembly of four potential Pierce s Disease insect vectors from Arizona vineyards.</title>
        <authorList>
            <person name="Tassone E.E."/>
        </authorList>
    </citation>
    <scope>NUCLEOTIDE SEQUENCE</scope>
</reference>
<feature type="region of interest" description="Disordered" evidence="1">
    <location>
        <begin position="781"/>
        <end position="806"/>
    </location>
</feature>
<dbReference type="EMBL" id="GEDC01023522">
    <property type="protein sequence ID" value="JAS13776.1"/>
    <property type="molecule type" value="Transcribed_RNA"/>
</dbReference>
<name>A0A1B6CJW4_9HEMI</name>
<accession>A0A1B6CJW4</accession>
<protein>
    <submittedName>
        <fullName evidence="2">Uncharacterized protein</fullName>
    </submittedName>
</protein>
<proteinExistence type="predicted"/>
<feature type="compositionally biased region" description="Acidic residues" evidence="1">
    <location>
        <begin position="629"/>
        <end position="638"/>
    </location>
</feature>
<feature type="compositionally biased region" description="Basic and acidic residues" evidence="1">
    <location>
        <begin position="726"/>
        <end position="737"/>
    </location>
</feature>
<feature type="region of interest" description="Disordered" evidence="1">
    <location>
        <begin position="707"/>
        <end position="756"/>
    </location>
</feature>
<evidence type="ECO:0000313" key="2">
    <source>
        <dbReference type="EMBL" id="JAS13776.1"/>
    </source>
</evidence>